<dbReference type="GO" id="GO:0000155">
    <property type="term" value="F:phosphorelay sensor kinase activity"/>
    <property type="evidence" value="ECO:0007669"/>
    <property type="project" value="InterPro"/>
</dbReference>
<dbReference type="GO" id="GO:0005886">
    <property type="term" value="C:plasma membrane"/>
    <property type="evidence" value="ECO:0007669"/>
    <property type="project" value="UniProtKB-SubCell"/>
</dbReference>
<dbReference type="InterPro" id="IPR003661">
    <property type="entry name" value="HisK_dim/P_dom"/>
</dbReference>
<dbReference type="SUPFAM" id="SSF47384">
    <property type="entry name" value="Homodimeric domain of signal transducing histidine kinase"/>
    <property type="match status" value="1"/>
</dbReference>
<dbReference type="Pfam" id="PF00512">
    <property type="entry name" value="HisKA"/>
    <property type="match status" value="1"/>
</dbReference>
<dbReference type="EC" id="2.7.13.3" evidence="3"/>
<evidence type="ECO:0000313" key="10">
    <source>
        <dbReference type="EMBL" id="SDO08583.1"/>
    </source>
</evidence>
<name>A0A1H0GNV1_9ACTN</name>
<dbReference type="RefSeq" id="WP_091025904.1">
    <property type="nucleotide sequence ID" value="NZ_BKAE01000008.1"/>
</dbReference>
<dbReference type="SMART" id="SM00091">
    <property type="entry name" value="PAS"/>
    <property type="match status" value="1"/>
</dbReference>
<keyword evidence="4" id="KW-0597">Phosphoprotein</keyword>
<dbReference type="PANTHER" id="PTHR43711:SF1">
    <property type="entry name" value="HISTIDINE KINASE 1"/>
    <property type="match status" value="1"/>
</dbReference>
<keyword evidence="6" id="KW-0418">Kinase</keyword>
<dbReference type="InterPro" id="IPR004358">
    <property type="entry name" value="Sig_transdc_His_kin-like_C"/>
</dbReference>
<dbReference type="InterPro" id="IPR013767">
    <property type="entry name" value="PAS_fold"/>
</dbReference>
<sequence length="351" mass="37258">MTGGTESAQALADALPDGVVLADGDGVVTLVSTTAARMLGGDVAGLTGRPLGEVLALQDQDGQEWAATNTPYDGLATRTAVPEQSWLLPNGTEVLVSARLHRPSLHEPVSLVAVTIRSGRGRARLDRERSDLVATVAHELRSPLTGVKGFVQALLTRWDKLSDDQKKLMLTTVHADSDRLSRLIAELLDVARIDTGRLQLHPRPSDAAVLVQRIADSVQAGTSRRIELDVAPGLPQVNVDPDKFTQVVTNLVENAVRHGEGRVRVRLAPLPDAGDGPSVELTVDDEGEGIPVELRRRVFTKFWRGGVRGGSGLGLYLVNGLVRAHGGTVTIDDAPGGGARVVLTWPAGSML</sequence>
<dbReference type="EMBL" id="FNIC01000006">
    <property type="protein sequence ID" value="SDO08583.1"/>
    <property type="molecule type" value="Genomic_DNA"/>
</dbReference>
<dbReference type="SUPFAM" id="SSF55785">
    <property type="entry name" value="PYP-like sensor domain (PAS domain)"/>
    <property type="match status" value="1"/>
</dbReference>
<dbReference type="SMART" id="SM00388">
    <property type="entry name" value="HisKA"/>
    <property type="match status" value="1"/>
</dbReference>
<dbReference type="Gene3D" id="3.30.565.10">
    <property type="entry name" value="Histidine kinase-like ATPase, C-terminal domain"/>
    <property type="match status" value="1"/>
</dbReference>
<dbReference type="GO" id="GO:0006355">
    <property type="term" value="P:regulation of DNA-templated transcription"/>
    <property type="evidence" value="ECO:0007669"/>
    <property type="project" value="InterPro"/>
</dbReference>
<comment type="catalytic activity">
    <reaction evidence="1">
        <text>ATP + protein L-histidine = ADP + protein N-phospho-L-histidine.</text>
        <dbReference type="EC" id="2.7.13.3"/>
    </reaction>
</comment>
<dbReference type="CDD" id="cd00075">
    <property type="entry name" value="HATPase"/>
    <property type="match status" value="1"/>
</dbReference>
<feature type="domain" description="Histidine kinase" evidence="8">
    <location>
        <begin position="135"/>
        <end position="349"/>
    </location>
</feature>
<dbReference type="InterPro" id="IPR036097">
    <property type="entry name" value="HisK_dim/P_sf"/>
</dbReference>
<keyword evidence="5" id="KW-0808">Transferase</keyword>
<dbReference type="InterPro" id="IPR035965">
    <property type="entry name" value="PAS-like_dom_sf"/>
</dbReference>
<evidence type="ECO:0000256" key="7">
    <source>
        <dbReference type="ARBA" id="ARBA00023012"/>
    </source>
</evidence>
<feature type="domain" description="PAS" evidence="9">
    <location>
        <begin position="4"/>
        <end position="61"/>
    </location>
</feature>
<dbReference type="InterPro" id="IPR036890">
    <property type="entry name" value="HATPase_C_sf"/>
</dbReference>
<accession>A0A1H0GNV1</accession>
<dbReference type="InterPro" id="IPR050736">
    <property type="entry name" value="Sensor_HK_Regulatory"/>
</dbReference>
<dbReference type="CDD" id="cd00130">
    <property type="entry name" value="PAS"/>
    <property type="match status" value="1"/>
</dbReference>
<dbReference type="Gene3D" id="3.30.450.20">
    <property type="entry name" value="PAS domain"/>
    <property type="match status" value="1"/>
</dbReference>
<dbReference type="OrthoDB" id="9813151at2"/>
<proteinExistence type="predicted"/>
<evidence type="ECO:0000256" key="4">
    <source>
        <dbReference type="ARBA" id="ARBA00022553"/>
    </source>
</evidence>
<keyword evidence="11" id="KW-1185">Reference proteome</keyword>
<evidence type="ECO:0000256" key="6">
    <source>
        <dbReference type="ARBA" id="ARBA00022777"/>
    </source>
</evidence>
<dbReference type="InterPro" id="IPR000014">
    <property type="entry name" value="PAS"/>
</dbReference>
<evidence type="ECO:0000256" key="2">
    <source>
        <dbReference type="ARBA" id="ARBA00004236"/>
    </source>
</evidence>
<evidence type="ECO:0000259" key="9">
    <source>
        <dbReference type="PROSITE" id="PS50112"/>
    </source>
</evidence>
<dbReference type="InterPro" id="IPR003594">
    <property type="entry name" value="HATPase_dom"/>
</dbReference>
<evidence type="ECO:0000256" key="5">
    <source>
        <dbReference type="ARBA" id="ARBA00022679"/>
    </source>
</evidence>
<dbReference type="Gene3D" id="1.10.287.130">
    <property type="match status" value="1"/>
</dbReference>
<keyword evidence="7" id="KW-0902">Two-component regulatory system</keyword>
<evidence type="ECO:0000259" key="8">
    <source>
        <dbReference type="PROSITE" id="PS50109"/>
    </source>
</evidence>
<dbReference type="SMART" id="SM00387">
    <property type="entry name" value="HATPase_c"/>
    <property type="match status" value="1"/>
</dbReference>
<reference evidence="10 11" key="1">
    <citation type="submission" date="2016-10" db="EMBL/GenBank/DDBJ databases">
        <authorList>
            <person name="de Groot N.N."/>
        </authorList>
    </citation>
    <scope>NUCLEOTIDE SEQUENCE [LARGE SCALE GENOMIC DNA]</scope>
    <source>
        <strain evidence="10 11">CGMCC 1.11147</strain>
    </source>
</reference>
<dbReference type="PANTHER" id="PTHR43711">
    <property type="entry name" value="TWO-COMPONENT HISTIDINE KINASE"/>
    <property type="match status" value="1"/>
</dbReference>
<gene>
    <name evidence="10" type="ORF">SAMN05192576_3290</name>
</gene>
<dbReference type="STRING" id="1005944.SAMN05192576_3290"/>
<comment type="subcellular location">
    <subcellularLocation>
        <location evidence="2">Cell membrane</location>
    </subcellularLocation>
</comment>
<dbReference type="Pfam" id="PF02518">
    <property type="entry name" value="HATPase_c"/>
    <property type="match status" value="1"/>
</dbReference>
<organism evidence="10 11">
    <name type="scientific">Nocardioides szechwanensis</name>
    <dbReference type="NCBI Taxonomy" id="1005944"/>
    <lineage>
        <taxon>Bacteria</taxon>
        <taxon>Bacillati</taxon>
        <taxon>Actinomycetota</taxon>
        <taxon>Actinomycetes</taxon>
        <taxon>Propionibacteriales</taxon>
        <taxon>Nocardioidaceae</taxon>
        <taxon>Nocardioides</taxon>
    </lineage>
</organism>
<evidence type="ECO:0000256" key="3">
    <source>
        <dbReference type="ARBA" id="ARBA00012438"/>
    </source>
</evidence>
<dbReference type="Proteomes" id="UP000199004">
    <property type="component" value="Unassembled WGS sequence"/>
</dbReference>
<protein>
    <recommendedName>
        <fullName evidence="3">histidine kinase</fullName>
        <ecNumber evidence="3">2.7.13.3</ecNumber>
    </recommendedName>
</protein>
<dbReference type="PROSITE" id="PS50109">
    <property type="entry name" value="HIS_KIN"/>
    <property type="match status" value="1"/>
</dbReference>
<dbReference type="SUPFAM" id="SSF55874">
    <property type="entry name" value="ATPase domain of HSP90 chaperone/DNA topoisomerase II/histidine kinase"/>
    <property type="match status" value="1"/>
</dbReference>
<dbReference type="AlphaFoldDB" id="A0A1H0GNV1"/>
<dbReference type="CDD" id="cd00082">
    <property type="entry name" value="HisKA"/>
    <property type="match status" value="1"/>
</dbReference>
<dbReference type="PRINTS" id="PR00344">
    <property type="entry name" value="BCTRLSENSOR"/>
</dbReference>
<evidence type="ECO:0000256" key="1">
    <source>
        <dbReference type="ARBA" id="ARBA00000085"/>
    </source>
</evidence>
<evidence type="ECO:0000313" key="11">
    <source>
        <dbReference type="Proteomes" id="UP000199004"/>
    </source>
</evidence>
<dbReference type="InterPro" id="IPR005467">
    <property type="entry name" value="His_kinase_dom"/>
</dbReference>
<dbReference type="FunFam" id="1.10.287.130:FF:000001">
    <property type="entry name" value="Two-component sensor histidine kinase"/>
    <property type="match status" value="1"/>
</dbReference>
<dbReference type="PROSITE" id="PS50112">
    <property type="entry name" value="PAS"/>
    <property type="match status" value="1"/>
</dbReference>
<dbReference type="Pfam" id="PF00989">
    <property type="entry name" value="PAS"/>
    <property type="match status" value="1"/>
</dbReference>